<evidence type="ECO:0000256" key="7">
    <source>
        <dbReference type="ARBA" id="ARBA00023136"/>
    </source>
</evidence>
<keyword evidence="7 9" id="KW-0472">Membrane</keyword>
<dbReference type="GO" id="GO:0043093">
    <property type="term" value="P:FtsZ-dependent cytokinesis"/>
    <property type="evidence" value="ECO:0007669"/>
    <property type="project" value="UniProtKB-UniRule"/>
</dbReference>
<dbReference type="EMBL" id="JACRAF010000062">
    <property type="protein sequence ID" value="MBI4923810.1"/>
    <property type="molecule type" value="Genomic_DNA"/>
</dbReference>
<keyword evidence="8 9" id="KW-0131">Cell cycle</keyword>
<name>A0A933NZX6_9HYPH</name>
<comment type="caution">
    <text evidence="12">The sequence shown here is derived from an EMBL/GenBank/DDBJ whole genome shotgun (WGS) entry which is preliminary data.</text>
</comment>
<accession>A0A933NZX6</accession>
<evidence type="ECO:0000256" key="6">
    <source>
        <dbReference type="ARBA" id="ARBA00022989"/>
    </source>
</evidence>
<comment type="similarity">
    <text evidence="9">Belongs to the FtsQ/DivIB family. FtsQ subfamily.</text>
</comment>
<comment type="function">
    <text evidence="9">Essential cell division protein.</text>
</comment>
<dbReference type="InterPro" id="IPR045335">
    <property type="entry name" value="FtsQ_C_sf"/>
</dbReference>
<dbReference type="InterPro" id="IPR034746">
    <property type="entry name" value="POTRA"/>
</dbReference>
<protein>
    <recommendedName>
        <fullName evidence="9">Cell division protein FtsQ</fullName>
    </recommendedName>
</protein>
<keyword evidence="5 9" id="KW-0812">Transmembrane</keyword>
<dbReference type="InterPro" id="IPR013685">
    <property type="entry name" value="POTRA_FtsQ_type"/>
</dbReference>
<dbReference type="GO" id="GO:0032153">
    <property type="term" value="C:cell division site"/>
    <property type="evidence" value="ECO:0007669"/>
    <property type="project" value="UniProtKB-UniRule"/>
</dbReference>
<evidence type="ECO:0000313" key="12">
    <source>
        <dbReference type="EMBL" id="MBI4923810.1"/>
    </source>
</evidence>
<evidence type="ECO:0000256" key="8">
    <source>
        <dbReference type="ARBA" id="ARBA00023306"/>
    </source>
</evidence>
<dbReference type="Pfam" id="PF03799">
    <property type="entry name" value="FtsQ_DivIB_C"/>
    <property type="match status" value="1"/>
</dbReference>
<dbReference type="Pfam" id="PF08478">
    <property type="entry name" value="POTRA_1"/>
    <property type="match status" value="1"/>
</dbReference>
<feature type="domain" description="POTRA" evidence="11">
    <location>
        <begin position="89"/>
        <end position="157"/>
    </location>
</feature>
<dbReference type="Gene3D" id="3.40.50.11690">
    <property type="entry name" value="Cell division protein FtsQ/DivIB"/>
    <property type="match status" value="1"/>
</dbReference>
<sequence>MQQVGAKGFADAQLVDPRHLPVPLQSLARRTRINLGHVWILHRKLIVRAVAAGIVLVGAVGLYEARDAVVAGALTVSSLAQGEFARVGFGISEINITGQSLTSEATILKALAIAPNTSTLNFDADGALARIAAIPSVKSASIRKIYPGELSISVVEKVPMARWRIGEATYLVDEEGSPVARDDGSFRDLPLVVGEGAADDAMVMIHVLDRYPSITGGLAALSRIADRRWDLIFYSGLRVQLPENGVAQALQQLDMYQRDDQLLDRDVTVIDLRVAGMVSLKLGDLAVKARAEDAKKSKQVAKGDAEYETATERAAESKPQ</sequence>
<reference evidence="12" key="1">
    <citation type="submission" date="2020-07" db="EMBL/GenBank/DDBJ databases">
        <title>Huge and variable diversity of episymbiotic CPR bacteria and DPANN archaea in groundwater ecosystems.</title>
        <authorList>
            <person name="He C.Y."/>
            <person name="Keren R."/>
            <person name="Whittaker M."/>
            <person name="Farag I.F."/>
            <person name="Doudna J."/>
            <person name="Cate J.H.D."/>
            <person name="Banfield J.F."/>
        </authorList>
    </citation>
    <scope>NUCLEOTIDE SEQUENCE</scope>
    <source>
        <strain evidence="12">NC_groundwater_1586_Pr3_B-0.1um_66_15</strain>
    </source>
</reference>
<proteinExistence type="inferred from homology"/>
<dbReference type="PANTHER" id="PTHR35851:SF1">
    <property type="entry name" value="CELL DIVISION PROTEIN FTSQ"/>
    <property type="match status" value="1"/>
</dbReference>
<evidence type="ECO:0000313" key="13">
    <source>
        <dbReference type="Proteomes" id="UP000782610"/>
    </source>
</evidence>
<comment type="subcellular location">
    <subcellularLocation>
        <location evidence="9">Cell inner membrane</location>
        <topology evidence="9">Single-pass type II membrane protein</topology>
    </subcellularLocation>
    <subcellularLocation>
        <location evidence="1">Membrane</location>
    </subcellularLocation>
    <text evidence="9">Localizes to the division septum.</text>
</comment>
<evidence type="ECO:0000256" key="5">
    <source>
        <dbReference type="ARBA" id="ARBA00022692"/>
    </source>
</evidence>
<keyword evidence="4 9" id="KW-0132">Cell division</keyword>
<keyword evidence="3 9" id="KW-0997">Cell inner membrane</keyword>
<feature type="region of interest" description="Disordered" evidence="10">
    <location>
        <begin position="292"/>
        <end position="320"/>
    </location>
</feature>
<evidence type="ECO:0000256" key="4">
    <source>
        <dbReference type="ARBA" id="ARBA00022618"/>
    </source>
</evidence>
<dbReference type="PANTHER" id="PTHR35851">
    <property type="entry name" value="CELL DIVISION PROTEIN FTSQ"/>
    <property type="match status" value="1"/>
</dbReference>
<organism evidence="12 13">
    <name type="scientific">Devosia nanyangense</name>
    <dbReference type="NCBI Taxonomy" id="1228055"/>
    <lineage>
        <taxon>Bacteria</taxon>
        <taxon>Pseudomonadati</taxon>
        <taxon>Pseudomonadota</taxon>
        <taxon>Alphaproteobacteria</taxon>
        <taxon>Hyphomicrobiales</taxon>
        <taxon>Devosiaceae</taxon>
        <taxon>Devosia</taxon>
    </lineage>
</organism>
<dbReference type="PROSITE" id="PS51779">
    <property type="entry name" value="POTRA"/>
    <property type="match status" value="1"/>
</dbReference>
<evidence type="ECO:0000256" key="10">
    <source>
        <dbReference type="SAM" id="MobiDB-lite"/>
    </source>
</evidence>
<dbReference type="HAMAP" id="MF_00911">
    <property type="entry name" value="FtsQ_subfam"/>
    <property type="match status" value="1"/>
</dbReference>
<dbReference type="Gene3D" id="3.10.20.310">
    <property type="entry name" value="membrane protein fhac"/>
    <property type="match status" value="1"/>
</dbReference>
<dbReference type="InterPro" id="IPR026579">
    <property type="entry name" value="FtsQ"/>
</dbReference>
<dbReference type="AlphaFoldDB" id="A0A933NZX6"/>
<dbReference type="GO" id="GO:0090529">
    <property type="term" value="P:cell septum assembly"/>
    <property type="evidence" value="ECO:0007669"/>
    <property type="project" value="InterPro"/>
</dbReference>
<gene>
    <name evidence="9" type="primary">ftsQ</name>
    <name evidence="12" type="ORF">HY834_18890</name>
</gene>
<dbReference type="GO" id="GO:0005886">
    <property type="term" value="C:plasma membrane"/>
    <property type="evidence" value="ECO:0007669"/>
    <property type="project" value="UniProtKB-SubCell"/>
</dbReference>
<evidence type="ECO:0000256" key="3">
    <source>
        <dbReference type="ARBA" id="ARBA00022519"/>
    </source>
</evidence>
<keyword evidence="2 9" id="KW-1003">Cell membrane</keyword>
<evidence type="ECO:0000256" key="2">
    <source>
        <dbReference type="ARBA" id="ARBA00022475"/>
    </source>
</evidence>
<dbReference type="Proteomes" id="UP000782610">
    <property type="component" value="Unassembled WGS sequence"/>
</dbReference>
<evidence type="ECO:0000256" key="1">
    <source>
        <dbReference type="ARBA" id="ARBA00004370"/>
    </source>
</evidence>
<evidence type="ECO:0000259" key="11">
    <source>
        <dbReference type="PROSITE" id="PS51779"/>
    </source>
</evidence>
<dbReference type="InterPro" id="IPR005548">
    <property type="entry name" value="Cell_div_FtsQ/DivIB_C"/>
</dbReference>
<evidence type="ECO:0000256" key="9">
    <source>
        <dbReference type="HAMAP-Rule" id="MF_00911"/>
    </source>
</evidence>
<keyword evidence="6 9" id="KW-1133">Transmembrane helix</keyword>